<dbReference type="Pfam" id="PF04616">
    <property type="entry name" value="Glyco_hydro_43"/>
    <property type="match status" value="1"/>
</dbReference>
<evidence type="ECO:0000256" key="6">
    <source>
        <dbReference type="ARBA" id="ARBA00023295"/>
    </source>
</evidence>
<evidence type="ECO:0000256" key="4">
    <source>
        <dbReference type="ARBA" id="ARBA00022801"/>
    </source>
</evidence>
<dbReference type="InterPro" id="IPR006710">
    <property type="entry name" value="Glyco_hydro_43"/>
</dbReference>
<evidence type="ECO:0000256" key="7">
    <source>
        <dbReference type="PIRSR" id="PIRSR606710-1"/>
    </source>
</evidence>
<keyword evidence="3" id="KW-0858">Xylan degradation</keyword>
<dbReference type="InterPro" id="IPR023296">
    <property type="entry name" value="Glyco_hydro_beta-prop_sf"/>
</dbReference>
<reference evidence="10" key="1">
    <citation type="submission" date="2021-12" db="EMBL/GenBank/DDBJ databases">
        <title>Description of Gramella crocea sp. nov., a new bacterium isolated from activated sludge.</title>
        <authorList>
            <person name="Zhang X."/>
        </authorList>
    </citation>
    <scope>NUCLEOTIDE SEQUENCE</scope>
    <source>
        <strain evidence="10">YB25</strain>
    </source>
</reference>
<dbReference type="SUPFAM" id="SSF75005">
    <property type="entry name" value="Arabinanase/levansucrase/invertase"/>
    <property type="match status" value="2"/>
</dbReference>
<feature type="site" description="Important for catalytic activity, responsible for pKa modulation of the active site Glu and correct orientation of both the proton donor and substrate" evidence="8">
    <location>
        <position position="543"/>
    </location>
</feature>
<dbReference type="PANTHER" id="PTHR43772">
    <property type="entry name" value="ENDO-1,4-BETA-XYLANASE"/>
    <property type="match status" value="1"/>
</dbReference>
<keyword evidence="11" id="KW-1185">Reference proteome</keyword>
<evidence type="ECO:0000256" key="8">
    <source>
        <dbReference type="PIRSR" id="PIRSR606710-2"/>
    </source>
</evidence>
<dbReference type="AlphaFoldDB" id="A0A9X1UYV7"/>
<dbReference type="GO" id="GO:0045493">
    <property type="term" value="P:xylan catabolic process"/>
    <property type="evidence" value="ECO:0007669"/>
    <property type="project" value="UniProtKB-KW"/>
</dbReference>
<dbReference type="PROSITE" id="PS51257">
    <property type="entry name" value="PROKAR_LIPOPROTEIN"/>
    <property type="match status" value="1"/>
</dbReference>
<dbReference type="GO" id="GO:0004553">
    <property type="term" value="F:hydrolase activity, hydrolyzing O-glycosyl compounds"/>
    <property type="evidence" value="ECO:0007669"/>
    <property type="project" value="InterPro"/>
</dbReference>
<evidence type="ECO:0000256" key="2">
    <source>
        <dbReference type="ARBA" id="ARBA00009902"/>
    </source>
</evidence>
<keyword evidence="4" id="KW-0378">Hydrolase</keyword>
<evidence type="ECO:0000256" key="5">
    <source>
        <dbReference type="ARBA" id="ARBA00023277"/>
    </source>
</evidence>
<dbReference type="InterPro" id="IPR052176">
    <property type="entry name" value="Glycosyl_Hydrlase_43_Enz"/>
</dbReference>
<sequence length="718" mass="81579">MRRTFYSSLVFLGLFFFLTVFISCSGAKPEREYTSYLFAYFTGNGPGEESVHYAISNDGYNFYALNNNNPVLNSDDISNSGGVRDPHILRGEDGNFYMVLTDLYVPEMGWNNTAMVLLKSKDLVEWESTVIDIPETFSDEFSDVNRVWAPQTFYDEEKGKNMVYFSMLQPGGYDKIYYVYTNEDFTAFEGKPEQLFYNPNEMASIDGDIVKKDGKYHLFYKTEGESDKGIKVAVSDSLTGGYEPLPGNVDQTDKAVEGSGVFKLIDSDKYILMYDVYADGEYQFTETSDLKNFKVVDEQISMNFHPRHGSIIPITAEETERLLKEFPSDNIPGISRVTAVNVKENNVVISADSIFIPVKSGTDLSNFEPDFQLIQAEEIRPNGPHNFENGPVEYTLRSGEQTKNYTVIAAINNNPVVEGYWADPEILYSNKTNKYYLYPTSDGFTGWSGTYFRTFSSEDLVNWKKEDTILNLKTDVSWADRNAWAPAMAEKKIDGEYKYFYYFTAAQKIGVAVSDNPTGLFTDIGRPLIDFKPEGVRGGQEIDPDVFTDPKTGKSYLYWGNGYMAVAELNPEMTSIKKGTIKVLTPDETFREGAEVFFRNGRYYFLWSEDDTRSPNYRVRYATSDSPLGPLEIPENNLVIKRDDKKQIYGTGHNSVINKPGTDEWYIVYHRFTRPEGIEMGRAAGFHREVAIDKLEFSEDGSIIEVEPTLEGIQPLQK</sequence>
<protein>
    <submittedName>
        <fullName evidence="10">Family 43 glycosylhydrolase</fullName>
    </submittedName>
</protein>
<comment type="similarity">
    <text evidence="2">Belongs to the glycosyl hydrolase 32 family.</text>
</comment>
<dbReference type="CDD" id="cd18828">
    <property type="entry name" value="GH43_BT3675-like"/>
    <property type="match status" value="1"/>
</dbReference>
<evidence type="ECO:0000259" key="9">
    <source>
        <dbReference type="Pfam" id="PF00251"/>
    </source>
</evidence>
<comment type="caution">
    <text evidence="10">The sequence shown here is derived from an EMBL/GenBank/DDBJ whole genome shotgun (WGS) entry which is preliminary data.</text>
</comment>
<dbReference type="InterPro" id="IPR013148">
    <property type="entry name" value="Glyco_hydro_32_N"/>
</dbReference>
<dbReference type="EMBL" id="JAJSON010000025">
    <property type="protein sequence ID" value="MCG9972867.1"/>
    <property type="molecule type" value="Genomic_DNA"/>
</dbReference>
<evidence type="ECO:0000256" key="1">
    <source>
        <dbReference type="ARBA" id="ARBA00009865"/>
    </source>
</evidence>
<keyword evidence="5" id="KW-0119">Carbohydrate metabolism</keyword>
<feature type="active site" description="Proton donor" evidence="7">
    <location>
        <position position="592"/>
    </location>
</feature>
<accession>A0A9X1UYV7</accession>
<organism evidence="10 11">
    <name type="scientific">Christiangramia crocea</name>
    <dbReference type="NCBI Taxonomy" id="2904124"/>
    <lineage>
        <taxon>Bacteria</taxon>
        <taxon>Pseudomonadati</taxon>
        <taxon>Bacteroidota</taxon>
        <taxon>Flavobacteriia</taxon>
        <taxon>Flavobacteriales</taxon>
        <taxon>Flavobacteriaceae</taxon>
        <taxon>Christiangramia</taxon>
    </lineage>
</organism>
<evidence type="ECO:0000313" key="11">
    <source>
        <dbReference type="Proteomes" id="UP001139344"/>
    </source>
</evidence>
<dbReference type="Gene3D" id="2.60.40.2340">
    <property type="match status" value="1"/>
</dbReference>
<feature type="active site" description="Proton acceptor" evidence="7">
    <location>
        <position position="423"/>
    </location>
</feature>
<dbReference type="Pfam" id="PF00251">
    <property type="entry name" value="Glyco_hydro_32N"/>
    <property type="match status" value="1"/>
</dbReference>
<keyword evidence="3" id="KW-0624">Polysaccharide degradation</keyword>
<keyword evidence="6" id="KW-0326">Glycosidase</keyword>
<evidence type="ECO:0000256" key="3">
    <source>
        <dbReference type="ARBA" id="ARBA00022651"/>
    </source>
</evidence>
<dbReference type="CDD" id="cd08983">
    <property type="entry name" value="GH43_Bt3655-like"/>
    <property type="match status" value="1"/>
</dbReference>
<dbReference type="PANTHER" id="PTHR43772:SF2">
    <property type="entry name" value="PUTATIVE (AFU_ORTHOLOGUE AFUA_2G04480)-RELATED"/>
    <property type="match status" value="1"/>
</dbReference>
<proteinExistence type="inferred from homology"/>
<name>A0A9X1UYV7_9FLAO</name>
<comment type="similarity">
    <text evidence="1">Belongs to the glycosyl hydrolase 43 family.</text>
</comment>
<gene>
    <name evidence="10" type="ORF">LU635_14545</name>
</gene>
<feature type="domain" description="Glycosyl hydrolase family 32 N-terminal" evidence="9">
    <location>
        <begin position="36"/>
        <end position="129"/>
    </location>
</feature>
<evidence type="ECO:0000313" key="10">
    <source>
        <dbReference type="EMBL" id="MCG9972867.1"/>
    </source>
</evidence>
<dbReference type="Gene3D" id="2.115.10.20">
    <property type="entry name" value="Glycosyl hydrolase domain, family 43"/>
    <property type="match status" value="2"/>
</dbReference>
<dbReference type="Proteomes" id="UP001139344">
    <property type="component" value="Unassembled WGS sequence"/>
</dbReference>